<evidence type="ECO:0000313" key="3">
    <source>
        <dbReference type="Proteomes" id="UP001595990"/>
    </source>
</evidence>
<comment type="caution">
    <text evidence="2">The sequence shown here is derived from an EMBL/GenBank/DDBJ whole genome shotgun (WGS) entry which is preliminary data.</text>
</comment>
<evidence type="ECO:0000256" key="1">
    <source>
        <dbReference type="SAM" id="MobiDB-lite"/>
    </source>
</evidence>
<keyword evidence="3" id="KW-1185">Reference proteome</keyword>
<sequence>MASSTADPRPRVSVADAQRVEAQAAATVRGLALMVADTLRAMYDDAVYLVFYWDDSHDDRPVLIGIRDVEGKTVCDLTGDRIPVALNDDALRAAWGDLDPQSPEDLQQLVALMDSLGGEFDDLPEGLCHYRDAEWTQCLPLSPHATLYGPRTPGPRHLRPYGTHGSDATAAT</sequence>
<proteinExistence type="predicted"/>
<dbReference type="RefSeq" id="WP_417922236.1">
    <property type="nucleotide sequence ID" value="NZ_JBHSFS010000002.1"/>
</dbReference>
<organism evidence="2 3">
    <name type="scientific">Streptomyces ehimensis</name>
    <dbReference type="NCBI Taxonomy" id="68195"/>
    <lineage>
        <taxon>Bacteria</taxon>
        <taxon>Bacillati</taxon>
        <taxon>Actinomycetota</taxon>
        <taxon>Actinomycetes</taxon>
        <taxon>Kitasatosporales</taxon>
        <taxon>Streptomycetaceae</taxon>
        <taxon>Streptomyces</taxon>
    </lineage>
</organism>
<feature type="region of interest" description="Disordered" evidence="1">
    <location>
        <begin position="152"/>
        <end position="172"/>
    </location>
</feature>
<evidence type="ECO:0008006" key="4">
    <source>
        <dbReference type="Google" id="ProtNLM"/>
    </source>
</evidence>
<reference evidence="3" key="1">
    <citation type="journal article" date="2019" name="Int. J. Syst. Evol. Microbiol.">
        <title>The Global Catalogue of Microorganisms (GCM) 10K type strain sequencing project: providing services to taxonomists for standard genome sequencing and annotation.</title>
        <authorList>
            <consortium name="The Broad Institute Genomics Platform"/>
            <consortium name="The Broad Institute Genome Sequencing Center for Infectious Disease"/>
            <person name="Wu L."/>
            <person name="Ma J."/>
        </authorList>
    </citation>
    <scope>NUCLEOTIDE SEQUENCE [LARGE SCALE GENOMIC DNA]</scope>
    <source>
        <strain evidence="3">CECT 8064</strain>
    </source>
</reference>
<evidence type="ECO:0000313" key="2">
    <source>
        <dbReference type="EMBL" id="MFC4512156.1"/>
    </source>
</evidence>
<protein>
    <recommendedName>
        <fullName evidence="4">DUF600 family protein</fullName>
    </recommendedName>
</protein>
<name>A0ABV9BC64_9ACTN</name>
<dbReference type="EMBL" id="JBHSFS010000002">
    <property type="protein sequence ID" value="MFC4512156.1"/>
    <property type="molecule type" value="Genomic_DNA"/>
</dbReference>
<gene>
    <name evidence="2" type="ORF">ACFPEN_04325</name>
</gene>
<dbReference type="Proteomes" id="UP001595990">
    <property type="component" value="Unassembled WGS sequence"/>
</dbReference>
<accession>A0ABV9BC64</accession>